<reference evidence="4 5" key="1">
    <citation type="submission" date="2020-01" db="EMBL/GenBank/DDBJ databases">
        <title>Identification and distribution of gene clusters putatively required for synthesis of sphingolipid metabolism inhibitors in phylogenetically diverse species of the filamentous fungus Fusarium.</title>
        <authorList>
            <person name="Kim H.-S."/>
            <person name="Busman M."/>
            <person name="Brown D.W."/>
            <person name="Divon H."/>
            <person name="Uhlig S."/>
            <person name="Proctor R.H."/>
        </authorList>
    </citation>
    <scope>NUCLEOTIDE SEQUENCE [LARGE SCALE GENOMIC DNA]</scope>
    <source>
        <strain evidence="4 5">NRRL 20459</strain>
    </source>
</reference>
<evidence type="ECO:0000256" key="2">
    <source>
        <dbReference type="SAM" id="SignalP"/>
    </source>
</evidence>
<keyword evidence="5" id="KW-1185">Reference proteome</keyword>
<dbReference type="EMBL" id="JAADYS010000136">
    <property type="protein sequence ID" value="KAF4472038.1"/>
    <property type="molecule type" value="Genomic_DNA"/>
</dbReference>
<gene>
    <name evidence="4" type="ORF">FALBO_1052</name>
</gene>
<dbReference type="OrthoDB" id="4490227at2759"/>
<feature type="signal peptide" evidence="2">
    <location>
        <begin position="1"/>
        <end position="21"/>
    </location>
</feature>
<organism evidence="4 5">
    <name type="scientific">Fusarium albosuccineum</name>
    <dbReference type="NCBI Taxonomy" id="1237068"/>
    <lineage>
        <taxon>Eukaryota</taxon>
        <taxon>Fungi</taxon>
        <taxon>Dikarya</taxon>
        <taxon>Ascomycota</taxon>
        <taxon>Pezizomycotina</taxon>
        <taxon>Sordariomycetes</taxon>
        <taxon>Hypocreomycetidae</taxon>
        <taxon>Hypocreales</taxon>
        <taxon>Nectriaceae</taxon>
        <taxon>Fusarium</taxon>
        <taxon>Fusarium decemcellulare species complex</taxon>
    </lineage>
</organism>
<feature type="domain" description="DUF7136" evidence="3">
    <location>
        <begin position="29"/>
        <end position="228"/>
    </location>
</feature>
<accession>A0A8H4LNQ4</accession>
<feature type="compositionally biased region" description="Polar residues" evidence="1">
    <location>
        <begin position="248"/>
        <end position="258"/>
    </location>
</feature>
<name>A0A8H4LNQ4_9HYPO</name>
<dbReference type="AlphaFoldDB" id="A0A8H4LNQ4"/>
<keyword evidence="2" id="KW-0732">Signal</keyword>
<feature type="compositionally biased region" description="Acidic residues" evidence="1">
    <location>
        <begin position="264"/>
        <end position="279"/>
    </location>
</feature>
<dbReference type="Pfam" id="PF23584">
    <property type="entry name" value="DUF7136"/>
    <property type="match status" value="1"/>
</dbReference>
<evidence type="ECO:0000259" key="3">
    <source>
        <dbReference type="Pfam" id="PF23584"/>
    </source>
</evidence>
<feature type="chain" id="PRO_5034227802" description="DUF7136 domain-containing protein" evidence="2">
    <location>
        <begin position="22"/>
        <end position="306"/>
    </location>
</feature>
<sequence length="306" mass="32288">MMRGHLVLTLVLSLGFTGTIAQSDDLVDFPATGELDIVFPQNDTYAVEAPFPIIFGFQNAPVLLSFPTILYWELDCRTLFGIGRVEGERLVAPPSDPYFYVNASDALMKPEEGDQWRYWLGEEETCVLTWEFKYYTTCERQPNGSLKIMGGYFGERTGNVTFTLKPGATSPRDAIAKYDGCAVAGTAVKVASNETGCAQIAEDAAPKPKPCGLDVKKVASSLAAAVVKPTTSLTEVPSKTTDVVGGTQAESDGSSEATGGSSANEDDSGSDGSNNDDDNWAAPGLSVSGGGLTLAVVVAAALPFLL</sequence>
<evidence type="ECO:0000256" key="1">
    <source>
        <dbReference type="SAM" id="MobiDB-lite"/>
    </source>
</evidence>
<evidence type="ECO:0000313" key="5">
    <source>
        <dbReference type="Proteomes" id="UP000554235"/>
    </source>
</evidence>
<dbReference type="InterPro" id="IPR055560">
    <property type="entry name" value="DUF7136"/>
</dbReference>
<protein>
    <recommendedName>
        <fullName evidence="3">DUF7136 domain-containing protein</fullName>
    </recommendedName>
</protein>
<dbReference type="Proteomes" id="UP000554235">
    <property type="component" value="Unassembled WGS sequence"/>
</dbReference>
<proteinExistence type="predicted"/>
<feature type="region of interest" description="Disordered" evidence="1">
    <location>
        <begin position="235"/>
        <end position="282"/>
    </location>
</feature>
<comment type="caution">
    <text evidence="4">The sequence shown here is derived from an EMBL/GenBank/DDBJ whole genome shotgun (WGS) entry which is preliminary data.</text>
</comment>
<evidence type="ECO:0000313" key="4">
    <source>
        <dbReference type="EMBL" id="KAF4472038.1"/>
    </source>
</evidence>